<organism evidence="8 9">
    <name type="scientific">Pseudobutyrivibrio xylanivorans</name>
    <dbReference type="NCBI Taxonomy" id="185007"/>
    <lineage>
        <taxon>Bacteria</taxon>
        <taxon>Bacillati</taxon>
        <taxon>Bacillota</taxon>
        <taxon>Clostridia</taxon>
        <taxon>Lachnospirales</taxon>
        <taxon>Lachnospiraceae</taxon>
        <taxon>Pseudobutyrivibrio</taxon>
    </lineage>
</organism>
<feature type="transmembrane region" description="Helical" evidence="6">
    <location>
        <begin position="657"/>
        <end position="678"/>
    </location>
</feature>
<evidence type="ECO:0000256" key="6">
    <source>
        <dbReference type="SAM" id="Phobius"/>
    </source>
</evidence>
<feature type="transmembrane region" description="Helical" evidence="6">
    <location>
        <begin position="328"/>
        <end position="354"/>
    </location>
</feature>
<dbReference type="OrthoDB" id="2934570at2"/>
<protein>
    <submittedName>
        <fullName evidence="8">ABC transporter permease</fullName>
    </submittedName>
</protein>
<keyword evidence="4 6" id="KW-1133">Transmembrane helix</keyword>
<feature type="transmembrane region" description="Helical" evidence="6">
    <location>
        <begin position="384"/>
        <end position="403"/>
    </location>
</feature>
<feature type="transmembrane region" description="Helical" evidence="6">
    <location>
        <begin position="698"/>
        <end position="716"/>
    </location>
</feature>
<evidence type="ECO:0000256" key="2">
    <source>
        <dbReference type="ARBA" id="ARBA00022475"/>
    </source>
</evidence>
<keyword evidence="3 6" id="KW-0812">Transmembrane</keyword>
<evidence type="ECO:0000259" key="7">
    <source>
        <dbReference type="Pfam" id="PF02687"/>
    </source>
</evidence>
<evidence type="ECO:0000313" key="8">
    <source>
        <dbReference type="EMBL" id="QFJ55354.1"/>
    </source>
</evidence>
<evidence type="ECO:0000313" key="9">
    <source>
        <dbReference type="Proteomes" id="UP000327030"/>
    </source>
</evidence>
<dbReference type="InterPro" id="IPR003838">
    <property type="entry name" value="ABC3_permease_C"/>
</dbReference>
<dbReference type="KEGG" id="pxv:FXF36_11015"/>
<dbReference type="Pfam" id="PF02687">
    <property type="entry name" value="FtsX"/>
    <property type="match status" value="2"/>
</dbReference>
<evidence type="ECO:0000256" key="4">
    <source>
        <dbReference type="ARBA" id="ARBA00022989"/>
    </source>
</evidence>
<keyword evidence="5 6" id="KW-0472">Membrane</keyword>
<feature type="domain" description="ABC3 transporter permease C-terminal" evidence="7">
    <location>
        <begin position="286"/>
        <end position="395"/>
    </location>
</feature>
<sequence length="784" mass="89465">MWRARIMRNPLKKRILRELLADWKKYFALFAIMVITIGFVAGMFVANDSMETAANDSYEKYNIEDGHFELKEEATDKLLDAIENEGVVTYKQFYKQVSERIPDKKDAEKSKIRVFVMRDEVNGTCLMEGEYPKAKDEIAIDRMHADNVGIKVGDTIKVDGKEMKVSGLVALSDYSTLYEDNGEIMFNAITFDVAVVTKEGFDNIKGATVYQYAYTYVDPPADTEEQKEKSDDFVEELYKLAATGGDVDNPDFEHLNEVTGYLPEYLNQATHFAPEDIGKDKIMGEVLLIVLIGVIAFIFAIAISNTILNEASVIGTLRASGYTKGELLRHYVTVPILVTLLAALVGNILGYTYFKNVVVSMYYNSYSLPTYETLWNTDAFVKTTVYPVILVIVINFLVISSKLQFSPLQFLRRDLSKSKRKKAIRLPRWNFLNRFRLRVLMQNVTGYFTLFLGICFVMILIDFAVGLPSTLKNYQDNAADYMITDYQYVLKKTVDPEGNEITTKVKDAEKYSSRGLLTIDGVHVDEEITVYGYTKDSNYIILPNEAKENEIWVSESFAEKFSLEEGQKLTLKEQYTSDIHDFIIRGIYNQPGMMAIFMPNENFNKMFDYDDDHFTGYLSDKEITDIDDEYILSVITIDDILKMANQLDHSMGAYMDYFGYGCMALAVLLILLLTKIIIEKNTVSISMLKVLGYNNGEINSIFIRLTTIMVVVFAVISTKLSDIVLQEMWKSVMYGLNGWFNFYASVQDYAKMVLMVVVSYLIVVLLDMRRIKKIPLTEALKSVE</sequence>
<feature type="transmembrane region" description="Helical" evidence="6">
    <location>
        <begin position="444"/>
        <end position="467"/>
    </location>
</feature>
<feature type="domain" description="ABC3 transporter permease C-terminal" evidence="7">
    <location>
        <begin position="658"/>
        <end position="775"/>
    </location>
</feature>
<dbReference type="PANTHER" id="PTHR30287">
    <property type="entry name" value="MEMBRANE COMPONENT OF PREDICTED ABC SUPERFAMILY METABOLITE UPTAKE TRANSPORTER"/>
    <property type="match status" value="1"/>
</dbReference>
<comment type="subcellular location">
    <subcellularLocation>
        <location evidence="1">Cell membrane</location>
        <topology evidence="1">Multi-pass membrane protein</topology>
    </subcellularLocation>
</comment>
<feature type="transmembrane region" description="Helical" evidence="6">
    <location>
        <begin position="749"/>
        <end position="766"/>
    </location>
</feature>
<proteinExistence type="predicted"/>
<evidence type="ECO:0000256" key="1">
    <source>
        <dbReference type="ARBA" id="ARBA00004651"/>
    </source>
</evidence>
<feature type="transmembrane region" description="Helical" evidence="6">
    <location>
        <begin position="286"/>
        <end position="308"/>
    </location>
</feature>
<evidence type="ECO:0000256" key="3">
    <source>
        <dbReference type="ARBA" id="ARBA00022692"/>
    </source>
</evidence>
<dbReference type="PANTHER" id="PTHR30287:SF1">
    <property type="entry name" value="INNER MEMBRANE PROTEIN"/>
    <property type="match status" value="1"/>
</dbReference>
<feature type="transmembrane region" description="Helical" evidence="6">
    <location>
        <begin position="26"/>
        <end position="46"/>
    </location>
</feature>
<dbReference type="InterPro" id="IPR038766">
    <property type="entry name" value="Membrane_comp_ABC_pdt"/>
</dbReference>
<name>A0A5P6VVD4_PSEXY</name>
<evidence type="ECO:0000256" key="5">
    <source>
        <dbReference type="ARBA" id="ARBA00023136"/>
    </source>
</evidence>
<keyword evidence="2" id="KW-1003">Cell membrane</keyword>
<dbReference type="EMBL" id="CP043028">
    <property type="protein sequence ID" value="QFJ55354.1"/>
    <property type="molecule type" value="Genomic_DNA"/>
</dbReference>
<dbReference type="Proteomes" id="UP000327030">
    <property type="component" value="Chromosome 1"/>
</dbReference>
<reference evidence="9" key="1">
    <citation type="submission" date="2019-08" db="EMBL/GenBank/DDBJ databases">
        <title>Complete Genome Sequence of the Polysaccharide-Degrading Rumen Bacterium Pseudobutyrivibrio xylanivorans MA3014.</title>
        <authorList>
            <person name="Palevich N."/>
            <person name="Maclean P.H."/>
            <person name="Kelly W.J."/>
            <person name="Leahy S.C."/>
            <person name="Rakonjac J."/>
            <person name="Attwood G.T."/>
        </authorList>
    </citation>
    <scope>NUCLEOTIDE SEQUENCE [LARGE SCALE GENOMIC DNA]</scope>
    <source>
        <strain evidence="9">MA3014</strain>
    </source>
</reference>
<dbReference type="GO" id="GO:0005886">
    <property type="term" value="C:plasma membrane"/>
    <property type="evidence" value="ECO:0007669"/>
    <property type="project" value="UniProtKB-SubCell"/>
</dbReference>
<gene>
    <name evidence="8" type="ORF">FXF36_11015</name>
</gene>
<accession>A0A5P6VVD4</accession>
<dbReference type="AlphaFoldDB" id="A0A5P6VVD4"/>